<proteinExistence type="inferred from homology"/>
<dbReference type="PANTHER" id="PTHR11358:SF41">
    <property type="entry name" value="ARGINASE"/>
    <property type="match status" value="1"/>
</dbReference>
<reference evidence="2 4" key="1">
    <citation type="journal article" date="2015" name="Genome Announc.">
        <title>Complete genome sequences for 35 biothreat assay-relevant bacillus species.</title>
        <authorList>
            <person name="Johnson S.L."/>
            <person name="Daligault H.E."/>
            <person name="Davenport K.W."/>
            <person name="Jaissle J."/>
            <person name="Frey K.G."/>
            <person name="Ladner J.T."/>
            <person name="Broomall S.M."/>
            <person name="Bishop-Lilly K.A."/>
            <person name="Bruce D.C."/>
            <person name="Gibbons H.S."/>
            <person name="Coyne S.R."/>
            <person name="Lo C.C."/>
            <person name="Meincke L."/>
            <person name="Munk A.C."/>
            <person name="Koroleva G.I."/>
            <person name="Rosenzweig C.N."/>
            <person name="Palacios G.F."/>
            <person name="Redden C.L."/>
            <person name="Minogue T.D."/>
            <person name="Chain P.S."/>
        </authorList>
    </citation>
    <scope>NUCLEOTIDE SEQUENCE [LARGE SCALE GENOMIC DNA]</scope>
    <source>
        <strain evidence="2 4">HD1011</strain>
    </source>
</reference>
<dbReference type="PROSITE" id="PS51409">
    <property type="entry name" value="ARGINASE_2"/>
    <property type="match status" value="1"/>
</dbReference>
<dbReference type="InterPro" id="IPR006035">
    <property type="entry name" value="Ureohydrolase"/>
</dbReference>
<dbReference type="GeneID" id="45022301"/>
<dbReference type="Proteomes" id="UP000501107">
    <property type="component" value="Chromosome"/>
</dbReference>
<evidence type="ECO:0000256" key="1">
    <source>
        <dbReference type="PROSITE-ProRule" id="PRU00742"/>
    </source>
</evidence>
<dbReference type="Pfam" id="PF00491">
    <property type="entry name" value="Arginase"/>
    <property type="match status" value="1"/>
</dbReference>
<dbReference type="EMBL" id="CP053980">
    <property type="protein sequence ID" value="QKH27199.1"/>
    <property type="molecule type" value="Genomic_DNA"/>
</dbReference>
<dbReference type="PANTHER" id="PTHR11358">
    <property type="entry name" value="ARGINASE/AGMATINASE"/>
    <property type="match status" value="1"/>
</dbReference>
<comment type="similarity">
    <text evidence="1">Belongs to the arginase family.</text>
</comment>
<sequence>MSLLHNGLTFLNFDDTYLLQNKLHSYSHEDIDFTHLEHSNLYCENSSLMHIKRALNRRKKKGVTFIGSGNYHYVSYLLLEEIDKPFTLILFDHHTDMNLKEANEQTLISCGSWVSFSLRNNGNLKKVIIIGPSSLTIHSNDCSYVEVFPIDISHEVSIHTILSHIHTETIYVSIDKDVLDPKVTITNWDQGHMKLSILLQFIHSLITNKSIYGIDICGELPVYPSQLFLPKYKNAIQKNEQANLQILKTIYKTNLHIQYA</sequence>
<accession>A0A0B5NT98</accession>
<protein>
    <submittedName>
        <fullName evidence="3">Arginase family protein</fullName>
    </submittedName>
</protein>
<evidence type="ECO:0000313" key="3">
    <source>
        <dbReference type="EMBL" id="QKH27199.1"/>
    </source>
</evidence>
<name>A0A0B5NT98_BACTU</name>
<evidence type="ECO:0000313" key="2">
    <source>
        <dbReference type="EMBL" id="AJG76637.1"/>
    </source>
</evidence>
<dbReference type="GO" id="GO:0033389">
    <property type="term" value="P:putrescine biosynthetic process from arginine, via agmatine"/>
    <property type="evidence" value="ECO:0007669"/>
    <property type="project" value="TreeGrafter"/>
</dbReference>
<dbReference type="Proteomes" id="UP000031876">
    <property type="component" value="Chromosome"/>
</dbReference>
<dbReference type="GO" id="GO:0046872">
    <property type="term" value="F:metal ion binding"/>
    <property type="evidence" value="ECO:0007669"/>
    <property type="project" value="InterPro"/>
</dbReference>
<dbReference type="AlphaFoldDB" id="A0A0B5NT98"/>
<organism evidence="3 5">
    <name type="scientific">Bacillus thuringiensis</name>
    <dbReference type="NCBI Taxonomy" id="1428"/>
    <lineage>
        <taxon>Bacteria</taxon>
        <taxon>Bacillati</taxon>
        <taxon>Bacillota</taxon>
        <taxon>Bacilli</taxon>
        <taxon>Bacillales</taxon>
        <taxon>Bacillaceae</taxon>
        <taxon>Bacillus</taxon>
        <taxon>Bacillus cereus group</taxon>
    </lineage>
</organism>
<evidence type="ECO:0000313" key="5">
    <source>
        <dbReference type="Proteomes" id="UP000501107"/>
    </source>
</evidence>
<dbReference type="Gene3D" id="3.40.800.10">
    <property type="entry name" value="Ureohydrolase domain"/>
    <property type="match status" value="1"/>
</dbReference>
<dbReference type="KEGG" id="btw:BF38_3604"/>
<dbReference type="RefSeq" id="WP_000054641.1">
    <property type="nucleotide sequence ID" value="NZ_CP009335.1"/>
</dbReference>
<dbReference type="InterPro" id="IPR023696">
    <property type="entry name" value="Ureohydrolase_dom_sf"/>
</dbReference>
<dbReference type="SUPFAM" id="SSF52768">
    <property type="entry name" value="Arginase/deacetylase"/>
    <property type="match status" value="1"/>
</dbReference>
<dbReference type="EMBL" id="CP009335">
    <property type="protein sequence ID" value="AJG76637.1"/>
    <property type="molecule type" value="Genomic_DNA"/>
</dbReference>
<reference evidence="3 5" key="2">
    <citation type="submission" date="2020-05" db="EMBL/GenBank/DDBJ databases">
        <title>FDA dAtabase for Regulatory Grade micrObial Sequences (FDA-ARGOS): Supporting development and validation of Infectious Disease Dx tests.</title>
        <authorList>
            <person name="Nelson B."/>
            <person name="Plummer A."/>
            <person name="Tallon L."/>
            <person name="Sadzewicz L."/>
            <person name="Zhao X."/>
            <person name="Vavikolanu K."/>
            <person name="Mehta A."/>
            <person name="Aluvathingal J."/>
            <person name="Nadendla S."/>
            <person name="Myers T."/>
            <person name="Yan Y."/>
            <person name="Sichtig H."/>
        </authorList>
    </citation>
    <scope>NUCLEOTIDE SEQUENCE [LARGE SCALE GENOMIC DNA]</scope>
    <source>
        <strain evidence="3 5">FDAARGOS_795</strain>
    </source>
</reference>
<dbReference type="GO" id="GO:0008783">
    <property type="term" value="F:agmatinase activity"/>
    <property type="evidence" value="ECO:0007669"/>
    <property type="project" value="TreeGrafter"/>
</dbReference>
<gene>
    <name evidence="2" type="ORF">BF38_3604</name>
    <name evidence="3" type="ORF">FOC89_25740</name>
</gene>
<evidence type="ECO:0000313" key="4">
    <source>
        <dbReference type="Proteomes" id="UP000031876"/>
    </source>
</evidence>